<dbReference type="Proteomes" id="UP001632037">
    <property type="component" value="Unassembled WGS sequence"/>
</dbReference>
<reference evidence="2 3" key="1">
    <citation type="submission" date="2024-09" db="EMBL/GenBank/DDBJ databases">
        <title>Genome sequencing and assembly of Phytophthora oleae, isolate VK10A, causative agent of rot of olive drupes.</title>
        <authorList>
            <person name="Conti Taguali S."/>
            <person name="Riolo M."/>
            <person name="La Spada F."/>
            <person name="Cacciola S.O."/>
            <person name="Dionisio G."/>
        </authorList>
    </citation>
    <scope>NUCLEOTIDE SEQUENCE [LARGE SCALE GENOMIC DNA]</scope>
    <source>
        <strain evidence="2 3">VK10A</strain>
    </source>
</reference>
<protein>
    <recommendedName>
        <fullName evidence="1">Alpha-carbonic anhydrase domain-containing protein</fullName>
    </recommendedName>
</protein>
<name>A0ABD3F5U3_9STRA</name>
<evidence type="ECO:0000259" key="1">
    <source>
        <dbReference type="PROSITE" id="PS51144"/>
    </source>
</evidence>
<organism evidence="2 3">
    <name type="scientific">Phytophthora oleae</name>
    <dbReference type="NCBI Taxonomy" id="2107226"/>
    <lineage>
        <taxon>Eukaryota</taxon>
        <taxon>Sar</taxon>
        <taxon>Stramenopiles</taxon>
        <taxon>Oomycota</taxon>
        <taxon>Peronosporomycetes</taxon>
        <taxon>Peronosporales</taxon>
        <taxon>Peronosporaceae</taxon>
        <taxon>Phytophthora</taxon>
    </lineage>
</organism>
<dbReference type="InterPro" id="IPR001148">
    <property type="entry name" value="CA_dom"/>
</dbReference>
<dbReference type="InterPro" id="IPR036398">
    <property type="entry name" value="CA_dom_sf"/>
</dbReference>
<dbReference type="SUPFAM" id="SSF51069">
    <property type="entry name" value="Carbonic anhydrase"/>
    <property type="match status" value="1"/>
</dbReference>
<feature type="domain" description="Alpha-carbonic anhydrase" evidence="1">
    <location>
        <begin position="1"/>
        <end position="109"/>
    </location>
</feature>
<dbReference type="Gene3D" id="3.10.200.10">
    <property type="entry name" value="Alpha carbonic anhydrase"/>
    <property type="match status" value="1"/>
</dbReference>
<accession>A0ABD3F5U3</accession>
<proteinExistence type="predicted"/>
<comment type="caution">
    <text evidence="2">The sequence shown here is derived from an EMBL/GenBank/DDBJ whole genome shotgun (WGS) entry which is preliminary data.</text>
</comment>
<keyword evidence="3" id="KW-1185">Reference proteome</keyword>
<evidence type="ECO:0000313" key="2">
    <source>
        <dbReference type="EMBL" id="KAL3662207.1"/>
    </source>
</evidence>
<evidence type="ECO:0000313" key="3">
    <source>
        <dbReference type="Proteomes" id="UP001632037"/>
    </source>
</evidence>
<dbReference type="EMBL" id="JBIMZQ010000032">
    <property type="protein sequence ID" value="KAL3662207.1"/>
    <property type="molecule type" value="Genomic_DNA"/>
</dbReference>
<gene>
    <name evidence="2" type="ORF">V7S43_012538</name>
</gene>
<dbReference type="AlphaFoldDB" id="A0ABD3F5U3"/>
<dbReference type="PROSITE" id="PS51144">
    <property type="entry name" value="ALPHA_CA_2"/>
    <property type="match status" value="1"/>
</dbReference>
<sequence>MNRPTSRWPSQRQSPIDIETTLADLELSQSFTVSGTCAVTVNGASRARAVGAHERLAGRVGAGRAGPGERGRGGVDVFDPVRRPAADAQGVFNYAGSLTTPACSEIVDW</sequence>